<comment type="caution">
    <text evidence="2">The sequence shown here is derived from an EMBL/GenBank/DDBJ whole genome shotgun (WGS) entry which is preliminary data.</text>
</comment>
<keyword evidence="1" id="KW-0472">Membrane</keyword>
<sequence length="144" mass="14991">MWPSLGTWVAAPALASLSGLAAAPLGVGVVVVVVVAVAAVVVLGLVRNSPVVVVTDGELRAGGARIPRSELGAATGYDGEDARRQRGPVLDARAHLVMRGWADGVVRVEVLDPEDPTPYWLVSTHRPADLARALQPGTGRPPRR</sequence>
<organism evidence="2 3">
    <name type="scientific">Pseudokineococcus marinus</name>
    <dbReference type="NCBI Taxonomy" id="351215"/>
    <lineage>
        <taxon>Bacteria</taxon>
        <taxon>Bacillati</taxon>
        <taxon>Actinomycetota</taxon>
        <taxon>Actinomycetes</taxon>
        <taxon>Kineosporiales</taxon>
        <taxon>Kineosporiaceae</taxon>
        <taxon>Pseudokineococcus</taxon>
    </lineage>
</organism>
<accession>A0A849BMP5</accession>
<feature type="transmembrane region" description="Helical" evidence="1">
    <location>
        <begin position="25"/>
        <end position="46"/>
    </location>
</feature>
<gene>
    <name evidence="2" type="ORF">HLB09_15515</name>
</gene>
<protein>
    <submittedName>
        <fullName evidence="2">DUF3093 domain-containing protein</fullName>
    </submittedName>
</protein>
<evidence type="ECO:0000313" key="3">
    <source>
        <dbReference type="Proteomes" id="UP000555552"/>
    </source>
</evidence>
<dbReference type="EMBL" id="JABEMA010000364">
    <property type="protein sequence ID" value="NNH24470.1"/>
    <property type="molecule type" value="Genomic_DNA"/>
</dbReference>
<evidence type="ECO:0000313" key="2">
    <source>
        <dbReference type="EMBL" id="NNH24470.1"/>
    </source>
</evidence>
<reference evidence="2 3" key="1">
    <citation type="submission" date="2020-05" db="EMBL/GenBank/DDBJ databases">
        <title>MicrobeNet Type strains.</title>
        <authorList>
            <person name="Nicholson A.C."/>
        </authorList>
    </citation>
    <scope>NUCLEOTIDE SEQUENCE [LARGE SCALE GENOMIC DNA]</scope>
    <source>
        <strain evidence="2 3">JCM 14547</strain>
    </source>
</reference>
<evidence type="ECO:0000256" key="1">
    <source>
        <dbReference type="SAM" id="Phobius"/>
    </source>
</evidence>
<keyword evidence="3" id="KW-1185">Reference proteome</keyword>
<keyword evidence="1" id="KW-0812">Transmembrane</keyword>
<keyword evidence="1" id="KW-1133">Transmembrane helix</keyword>
<name>A0A849BMP5_9ACTN</name>
<proteinExistence type="predicted"/>
<dbReference type="InterPro" id="IPR021443">
    <property type="entry name" value="DUF3093"/>
</dbReference>
<dbReference type="Pfam" id="PF11292">
    <property type="entry name" value="DUF3093"/>
    <property type="match status" value="1"/>
</dbReference>
<dbReference type="AlphaFoldDB" id="A0A849BMP5"/>
<dbReference type="Proteomes" id="UP000555552">
    <property type="component" value="Unassembled WGS sequence"/>
</dbReference>